<organism evidence="3 4">
    <name type="scientific">Heligmosomoides polygyrus</name>
    <name type="common">Parasitic roundworm</name>
    <dbReference type="NCBI Taxonomy" id="6339"/>
    <lineage>
        <taxon>Eukaryota</taxon>
        <taxon>Metazoa</taxon>
        <taxon>Ecdysozoa</taxon>
        <taxon>Nematoda</taxon>
        <taxon>Chromadorea</taxon>
        <taxon>Rhabditida</taxon>
        <taxon>Rhabditina</taxon>
        <taxon>Rhabditomorpha</taxon>
        <taxon>Strongyloidea</taxon>
        <taxon>Heligmosomidae</taxon>
        <taxon>Heligmosomoides</taxon>
    </lineage>
</organism>
<feature type="region of interest" description="Disordered" evidence="1">
    <location>
        <begin position="1"/>
        <end position="25"/>
    </location>
</feature>
<accession>A0A3P7ZRE2</accession>
<protein>
    <submittedName>
        <fullName evidence="2 4">Uncharacterized protein</fullName>
    </submittedName>
</protein>
<dbReference type="WBParaSite" id="HPBE_0001087901-mRNA-1">
    <property type="protein sequence ID" value="HPBE_0001087901-mRNA-1"/>
    <property type="gene ID" value="HPBE_0001087901"/>
</dbReference>
<sequence>MSTPVHPKKRKPSSPIISSLRPNSSDDCEAVLSQLQSILEEKAPEALPILDRLLHLLTPNPSEIVEADKRARSIVIYGVAECDQDMASTCRQESTENSVAAILNALDLEVRPTEVYRNARLLRNIPEFSNVYIRKSMTLNERLKDKELRARARELNGSSPNGERIYVVYKEQVVKKSDIPSMQKEKNLLGRKA</sequence>
<keyword evidence="3" id="KW-1185">Reference proteome</keyword>
<accession>A0A183FSF8</accession>
<dbReference type="Proteomes" id="UP000050761">
    <property type="component" value="Unassembled WGS sequence"/>
</dbReference>
<dbReference type="AlphaFoldDB" id="A0A183FSF8"/>
<evidence type="ECO:0000256" key="1">
    <source>
        <dbReference type="SAM" id="MobiDB-lite"/>
    </source>
</evidence>
<proteinExistence type="predicted"/>
<reference evidence="2 3" key="1">
    <citation type="submission" date="2018-11" db="EMBL/GenBank/DDBJ databases">
        <authorList>
            <consortium name="Pathogen Informatics"/>
        </authorList>
    </citation>
    <scope>NUCLEOTIDE SEQUENCE [LARGE SCALE GENOMIC DNA]</scope>
</reference>
<feature type="compositionally biased region" description="Basic residues" evidence="1">
    <location>
        <begin position="1"/>
        <end position="12"/>
    </location>
</feature>
<dbReference type="EMBL" id="UZAH01026909">
    <property type="protein sequence ID" value="VDO86654.1"/>
    <property type="molecule type" value="Genomic_DNA"/>
</dbReference>
<feature type="compositionally biased region" description="Low complexity" evidence="1">
    <location>
        <begin position="13"/>
        <end position="25"/>
    </location>
</feature>
<gene>
    <name evidence="2" type="ORF">HPBE_LOCUS10880</name>
</gene>
<dbReference type="OrthoDB" id="5869388at2759"/>
<reference evidence="4" key="2">
    <citation type="submission" date="2019-09" db="UniProtKB">
        <authorList>
            <consortium name="WormBaseParasite"/>
        </authorList>
    </citation>
    <scope>IDENTIFICATION</scope>
</reference>
<evidence type="ECO:0000313" key="4">
    <source>
        <dbReference type="WBParaSite" id="HPBE_0001087901-mRNA-1"/>
    </source>
</evidence>
<evidence type="ECO:0000313" key="2">
    <source>
        <dbReference type="EMBL" id="VDO86654.1"/>
    </source>
</evidence>
<name>A0A183FSF8_HELPZ</name>
<evidence type="ECO:0000313" key="3">
    <source>
        <dbReference type="Proteomes" id="UP000050761"/>
    </source>
</evidence>